<evidence type="ECO:0000313" key="2">
    <source>
        <dbReference type="EMBL" id="OMJ70849.1"/>
    </source>
</evidence>
<sequence length="467" mass="52852">MSSIKIQIIRAEGEDWNNSSLGCYVSLNNELVDVITPLNSQHESNMIKVPSKGNLKLFVKTMGDSSRFLGSILIPLDILPTKGYIWLPLLSQMSEIPLTSIPDSVQSPKILLAISNENNQNYTETVSLIPTLLSSEASLRIQELQTQLKEETQSRITFHQAYLSLMNSSNKQLLNSEARESSMINLLEAKDKEIQRLKSIIDKLEYSQKTADEEKEKLLQKIEEMKMHDFISVVQRLSEEIEETKKMLAGSIKQRDYLCKKLGLEGFKDVDLGSIDNDKVLIELKAEIIKYDEENRTLIGKLAQSEKAKESLTAQVFELQQIAETRSMDTSRDITIKSANIDSLLGSLGFIGTFKKAINCYYVGDKLVQLAAEENKLHVKFGGEIVTIEDFVSTILSTDETKSSGHNSHKNSSRKNFKISENLNFEKIGKKTLSTFSETKSMKKITERHLREKSNRELSVDQRKLLC</sequence>
<dbReference type="AlphaFoldDB" id="A0A1R2B272"/>
<keyword evidence="3" id="KW-1185">Reference proteome</keyword>
<dbReference type="EMBL" id="MPUH01001048">
    <property type="protein sequence ID" value="OMJ70849.1"/>
    <property type="molecule type" value="Genomic_DNA"/>
</dbReference>
<gene>
    <name evidence="2" type="ORF">SteCoe_31094</name>
</gene>
<evidence type="ECO:0000256" key="1">
    <source>
        <dbReference type="SAM" id="Coils"/>
    </source>
</evidence>
<evidence type="ECO:0000313" key="3">
    <source>
        <dbReference type="Proteomes" id="UP000187209"/>
    </source>
</evidence>
<keyword evidence="1" id="KW-0175">Coiled coil</keyword>
<protein>
    <submittedName>
        <fullName evidence="2">Uncharacterized protein</fullName>
    </submittedName>
</protein>
<name>A0A1R2B272_9CILI</name>
<feature type="coiled-coil region" evidence="1">
    <location>
        <begin position="187"/>
        <end position="254"/>
    </location>
</feature>
<reference evidence="2 3" key="1">
    <citation type="submission" date="2016-11" db="EMBL/GenBank/DDBJ databases">
        <title>The macronuclear genome of Stentor coeruleus: a giant cell with tiny introns.</title>
        <authorList>
            <person name="Slabodnick M."/>
            <person name="Ruby J.G."/>
            <person name="Reiff S.B."/>
            <person name="Swart E.C."/>
            <person name="Gosai S."/>
            <person name="Prabakaran S."/>
            <person name="Witkowska E."/>
            <person name="Larue G.E."/>
            <person name="Fisher S."/>
            <person name="Freeman R.M."/>
            <person name="Gunawardena J."/>
            <person name="Chu W."/>
            <person name="Stover N.A."/>
            <person name="Gregory B.D."/>
            <person name="Nowacki M."/>
            <person name="Derisi J."/>
            <person name="Roy S.W."/>
            <person name="Marshall W.F."/>
            <person name="Sood P."/>
        </authorList>
    </citation>
    <scope>NUCLEOTIDE SEQUENCE [LARGE SCALE GENOMIC DNA]</scope>
    <source>
        <strain evidence="2">WM001</strain>
    </source>
</reference>
<proteinExistence type="predicted"/>
<dbReference type="OrthoDB" id="325860at2759"/>
<comment type="caution">
    <text evidence="2">The sequence shown here is derived from an EMBL/GenBank/DDBJ whole genome shotgun (WGS) entry which is preliminary data.</text>
</comment>
<accession>A0A1R2B272</accession>
<dbReference type="Proteomes" id="UP000187209">
    <property type="component" value="Unassembled WGS sequence"/>
</dbReference>
<organism evidence="2 3">
    <name type="scientific">Stentor coeruleus</name>
    <dbReference type="NCBI Taxonomy" id="5963"/>
    <lineage>
        <taxon>Eukaryota</taxon>
        <taxon>Sar</taxon>
        <taxon>Alveolata</taxon>
        <taxon>Ciliophora</taxon>
        <taxon>Postciliodesmatophora</taxon>
        <taxon>Heterotrichea</taxon>
        <taxon>Heterotrichida</taxon>
        <taxon>Stentoridae</taxon>
        <taxon>Stentor</taxon>
    </lineage>
</organism>